<evidence type="ECO:0000256" key="1">
    <source>
        <dbReference type="ARBA" id="ARBA00004196"/>
    </source>
</evidence>
<feature type="compositionally biased region" description="Acidic residues" evidence="4">
    <location>
        <begin position="501"/>
        <end position="512"/>
    </location>
</feature>
<dbReference type="Gene3D" id="2.40.30.170">
    <property type="match status" value="1"/>
</dbReference>
<dbReference type="Gene3D" id="2.40.50.100">
    <property type="match status" value="1"/>
</dbReference>
<dbReference type="RefSeq" id="WP_227615292.1">
    <property type="nucleotide sequence ID" value="NZ_JAJEPR010000015.1"/>
</dbReference>
<dbReference type="PANTHER" id="PTHR32347">
    <property type="entry name" value="EFFLUX SYSTEM COMPONENT YKNX-RELATED"/>
    <property type="match status" value="1"/>
</dbReference>
<feature type="coiled-coil region" evidence="3">
    <location>
        <begin position="111"/>
        <end position="196"/>
    </location>
</feature>
<gene>
    <name evidence="7" type="ORF">LKD71_10010</name>
</gene>
<comment type="caution">
    <text evidence="7">The sequence shown here is derived from an EMBL/GenBank/DDBJ whole genome shotgun (WGS) entry which is preliminary data.</text>
</comment>
<dbReference type="InterPro" id="IPR050465">
    <property type="entry name" value="UPF0194_transport"/>
</dbReference>
<feature type="region of interest" description="Disordered" evidence="4">
    <location>
        <begin position="266"/>
        <end position="297"/>
    </location>
</feature>
<keyword evidence="8" id="KW-1185">Reference proteome</keyword>
<dbReference type="Proteomes" id="UP001197875">
    <property type="component" value="Unassembled WGS sequence"/>
</dbReference>
<feature type="domain" description="YknX-like beta-barrel" evidence="6">
    <location>
        <begin position="236"/>
        <end position="323"/>
    </location>
</feature>
<feature type="region of interest" description="Disordered" evidence="4">
    <location>
        <begin position="462"/>
        <end position="512"/>
    </location>
</feature>
<evidence type="ECO:0000313" key="8">
    <source>
        <dbReference type="Proteomes" id="UP001197875"/>
    </source>
</evidence>
<name>A0AAE3J6Q4_9FIRM</name>
<evidence type="ECO:0000313" key="7">
    <source>
        <dbReference type="EMBL" id="MCC2190136.1"/>
    </source>
</evidence>
<protein>
    <submittedName>
        <fullName evidence="7">Biotin/lipoyl-binding protein</fullName>
    </submittedName>
</protein>
<evidence type="ECO:0000259" key="5">
    <source>
        <dbReference type="Pfam" id="PF25984"/>
    </source>
</evidence>
<dbReference type="Gene3D" id="2.40.420.20">
    <property type="match status" value="1"/>
</dbReference>
<feature type="compositionally biased region" description="Acidic residues" evidence="4">
    <location>
        <begin position="462"/>
        <end position="494"/>
    </location>
</feature>
<organism evidence="7 8">
    <name type="scientific">Fusicatenibacter faecihominis</name>
    <dbReference type="NCBI Taxonomy" id="2881276"/>
    <lineage>
        <taxon>Bacteria</taxon>
        <taxon>Bacillati</taxon>
        <taxon>Bacillota</taxon>
        <taxon>Clostridia</taxon>
        <taxon>Lachnospirales</taxon>
        <taxon>Lachnospiraceae</taxon>
        <taxon>Fusicatenibacter</taxon>
    </lineage>
</organism>
<dbReference type="Pfam" id="PF25990">
    <property type="entry name" value="Beta-barrel_YknX"/>
    <property type="match status" value="1"/>
</dbReference>
<comment type="subcellular location">
    <subcellularLocation>
        <location evidence="1">Cell envelope</location>
    </subcellularLocation>
</comment>
<evidence type="ECO:0000256" key="2">
    <source>
        <dbReference type="ARBA" id="ARBA00023054"/>
    </source>
</evidence>
<feature type="compositionally biased region" description="Low complexity" evidence="4">
    <location>
        <begin position="282"/>
        <end position="297"/>
    </location>
</feature>
<accession>A0AAE3J6Q4</accession>
<evidence type="ECO:0000256" key="3">
    <source>
        <dbReference type="SAM" id="Coils"/>
    </source>
</evidence>
<dbReference type="InterPro" id="IPR058636">
    <property type="entry name" value="Beta-barrel_YknX"/>
</dbReference>
<dbReference type="EMBL" id="JAJEPR010000015">
    <property type="protein sequence ID" value="MCC2190136.1"/>
    <property type="molecule type" value="Genomic_DNA"/>
</dbReference>
<dbReference type="Pfam" id="PF25984">
    <property type="entry name" value="BSH_YknX"/>
    <property type="match status" value="1"/>
</dbReference>
<evidence type="ECO:0000256" key="4">
    <source>
        <dbReference type="SAM" id="MobiDB-lite"/>
    </source>
</evidence>
<evidence type="ECO:0000259" key="6">
    <source>
        <dbReference type="Pfam" id="PF25990"/>
    </source>
</evidence>
<keyword evidence="2 3" id="KW-0175">Coiled coil</keyword>
<dbReference type="GO" id="GO:0030313">
    <property type="term" value="C:cell envelope"/>
    <property type="evidence" value="ECO:0007669"/>
    <property type="project" value="UniProtKB-SubCell"/>
</dbReference>
<reference evidence="7 8" key="1">
    <citation type="submission" date="2021-10" db="EMBL/GenBank/DDBJ databases">
        <title>Anaerobic single-cell dispensing facilitates the cultivation of human gut bacteria.</title>
        <authorList>
            <person name="Afrizal A."/>
        </authorList>
    </citation>
    <scope>NUCLEOTIDE SEQUENCE [LARGE SCALE GENOMIC DNA]</scope>
    <source>
        <strain evidence="7 8">CLA-AA-H277</strain>
    </source>
</reference>
<dbReference type="PANTHER" id="PTHR32347:SF14">
    <property type="entry name" value="EFFLUX SYSTEM COMPONENT YKNX-RELATED"/>
    <property type="match status" value="1"/>
</dbReference>
<dbReference type="AlphaFoldDB" id="A0AAE3J6Q4"/>
<proteinExistence type="predicted"/>
<sequence>MKKKKVIAGVVLVAVIAAGGSGVVVWKRVQDGTLELSFLKKSDKTEGSVYVDSVEKILNPDVSGTNQRFSGVIEPQKTWKIEASSDKKIKEIYVAEGDQVKAGQDLFTYDTSEAEENLVDAQIELDRLNSDIETTQKQIDTMNKELANVKDEDQRLEYTNLIQTKENSLKKSQYDLKKQNVTIEQLKNTIANATVQSEMDGIVKSINEDAGSSSYGYSSNDDSNAFMTILSAGNYRVKATANEQNRSAVQAGLPVIVHSRVNDDETWSGTMGSLDTEKTAQNNNDNYNYGSSSNDSSSSNYNFYVELDDSSDLILGQHVYVEIDNGQYKHQDGVWLNSYYIIQNGDGTGYVWAADSQDKMEERKVTLGEYDEELDLYEITDGLTREDYIAFPSSDIQAGMTAERNIDNATIGTGAASATGIGDGETYIGGDYSGYSDYSEDDGLYDSGDYSLDETGEEYLDTGDGNVDDLSGDEAYYDDGVYTDDGELLDDSADDGVTNLDGEEETAASGEE</sequence>
<dbReference type="Gene3D" id="1.10.287.470">
    <property type="entry name" value="Helix hairpin bin"/>
    <property type="match status" value="1"/>
</dbReference>
<dbReference type="InterPro" id="IPR058639">
    <property type="entry name" value="BSH_YknX-like"/>
</dbReference>
<feature type="domain" description="YknX-like barrel-sandwich hybrid" evidence="5">
    <location>
        <begin position="88"/>
        <end position="214"/>
    </location>
</feature>
<dbReference type="SUPFAM" id="SSF111369">
    <property type="entry name" value="HlyD-like secretion proteins"/>
    <property type="match status" value="1"/>
</dbReference>